<protein>
    <submittedName>
        <fullName evidence="2">Uncharacterized protein</fullName>
    </submittedName>
</protein>
<dbReference type="AlphaFoldDB" id="A0A3D8QBK2"/>
<dbReference type="Pfam" id="PF02515">
    <property type="entry name" value="CoA_transf_3"/>
    <property type="match status" value="1"/>
</dbReference>
<dbReference type="InterPro" id="IPR023606">
    <property type="entry name" value="CoA-Trfase_III_dom_1_sf"/>
</dbReference>
<dbReference type="Proteomes" id="UP000256328">
    <property type="component" value="Unassembled WGS sequence"/>
</dbReference>
<name>A0A3D8QBK2_9HELO</name>
<evidence type="ECO:0000256" key="1">
    <source>
        <dbReference type="ARBA" id="ARBA00008383"/>
    </source>
</evidence>
<reference evidence="2 3" key="1">
    <citation type="journal article" date="2018" name="IMA Fungus">
        <title>IMA Genome-F 9: Draft genome sequence of Annulohypoxylon stygium, Aspergillus mulundensis, Berkeleyomyces basicola (syn. Thielaviopsis basicola), Ceratocystis smalleyi, two Cercospora beticola strains, Coleophoma cylindrospora, Fusarium fracticaudum, Phialophora cf. hyalina, and Morchella septimelata.</title>
        <authorList>
            <person name="Wingfield B.D."/>
            <person name="Bills G.F."/>
            <person name="Dong Y."/>
            <person name="Huang W."/>
            <person name="Nel W.J."/>
            <person name="Swalarsk-Parry B.S."/>
            <person name="Vaghefi N."/>
            <person name="Wilken P.M."/>
            <person name="An Z."/>
            <person name="de Beer Z.W."/>
            <person name="De Vos L."/>
            <person name="Chen L."/>
            <person name="Duong T.A."/>
            <person name="Gao Y."/>
            <person name="Hammerbacher A."/>
            <person name="Kikkert J.R."/>
            <person name="Li Y."/>
            <person name="Li H."/>
            <person name="Li K."/>
            <person name="Li Q."/>
            <person name="Liu X."/>
            <person name="Ma X."/>
            <person name="Naidoo K."/>
            <person name="Pethybridge S.J."/>
            <person name="Sun J."/>
            <person name="Steenkamp E.T."/>
            <person name="van der Nest M.A."/>
            <person name="van Wyk S."/>
            <person name="Wingfield M.J."/>
            <person name="Xiong C."/>
            <person name="Yue Q."/>
            <person name="Zhang X."/>
        </authorList>
    </citation>
    <scope>NUCLEOTIDE SEQUENCE [LARGE SCALE GENOMIC DNA]</scope>
    <source>
        <strain evidence="2 3">BP5796</strain>
    </source>
</reference>
<comment type="similarity">
    <text evidence="1">Belongs to the CoA-transferase III family.</text>
</comment>
<dbReference type="SUPFAM" id="SSF89796">
    <property type="entry name" value="CoA-transferase family III (CaiB/BaiF)"/>
    <property type="match status" value="2"/>
</dbReference>
<evidence type="ECO:0000313" key="2">
    <source>
        <dbReference type="EMBL" id="RDW59087.1"/>
    </source>
</evidence>
<comment type="caution">
    <text evidence="2">The sequence shown here is derived from an EMBL/GenBank/DDBJ whole genome shotgun (WGS) entry which is preliminary data.</text>
</comment>
<sequence length="537" mass="59579">MAEYNVQREARSVLLNRVLTDSRLGLSPAVIEACKEVTFVGDDKPFVPTPLKITESSSALSGLVGALASVVAAERYGIRQGVEINTNKATLFLMSVLLPTVDGVSFLEVDTVRKAMAEADIYDMGKPIHRQCTNIYQCKDKRWFHLHGSMNASRTMEMVGVPEQDVTKEEAQKIYGEKVAQWDSEEIDQTANEKYHQAGVICNTPEEFFATPHGKIMGEEPLYTLTPIKAPRKSWPKSTSEGFRPLEGVKVIDFSRVIAAPAASKLLAALGADVIKISCSTLPDIDILLPDMNTGKRDVNLDLKTEAGKAEFKRILKDADVLVDGYRPGAFERLGFTSATLREINPSLIYVRENCYGFKGPLSHRSGWQQVSDCLVGLSWLQGKFMGLNEPVVPLLPNSDYQTGLIGAAAIIQALLTRTQEDVTFDIDISLTQYNIWYYRLGQYDEQQSKDLLARSPGFSVRHYDEMTSLLSKSLAAVNVSRPGLVKTPEFYLKMSGKEWGVGDMSILGAPFNLEKSVIDYRVPSGRRGWATLEWKS</sequence>
<dbReference type="GO" id="GO:0003824">
    <property type="term" value="F:catalytic activity"/>
    <property type="evidence" value="ECO:0007669"/>
    <property type="project" value="InterPro"/>
</dbReference>
<dbReference type="InterPro" id="IPR003673">
    <property type="entry name" value="CoA-Trfase_fam_III"/>
</dbReference>
<dbReference type="OrthoDB" id="2308815at2759"/>
<dbReference type="PANTHER" id="PTHR48229:SF1">
    <property type="entry name" value="ALPHA METHYLACYL-COA RACEMASE-RELATED"/>
    <property type="match status" value="1"/>
</dbReference>
<proteinExistence type="inferred from homology"/>
<dbReference type="PANTHER" id="PTHR48229">
    <property type="entry name" value="CAIB/BAIF FAMILY ENZYME (AFU_ORTHOLOGUE AFUA_1G05360)-RELATED"/>
    <property type="match status" value="1"/>
</dbReference>
<gene>
    <name evidence="2" type="ORF">BP5796_12011</name>
</gene>
<evidence type="ECO:0000313" key="3">
    <source>
        <dbReference type="Proteomes" id="UP000256328"/>
    </source>
</evidence>
<accession>A0A3D8QBK2</accession>
<dbReference type="InterPro" id="IPR052985">
    <property type="entry name" value="CoA-trans_III_biosynth/detox"/>
</dbReference>
<keyword evidence="3" id="KW-1185">Reference proteome</keyword>
<dbReference type="Gene3D" id="3.40.50.10540">
    <property type="entry name" value="Crotonobetainyl-coa:carnitine coa-transferase, domain 1"/>
    <property type="match status" value="2"/>
</dbReference>
<dbReference type="EMBL" id="PDLN01000020">
    <property type="protein sequence ID" value="RDW59087.1"/>
    <property type="molecule type" value="Genomic_DNA"/>
</dbReference>
<dbReference type="InterPro" id="IPR044855">
    <property type="entry name" value="CoA-Trfase_III_dom3_sf"/>
</dbReference>
<dbReference type="Gene3D" id="3.30.1540.10">
    <property type="entry name" value="formyl-coa transferase, domain 3"/>
    <property type="match status" value="1"/>
</dbReference>
<organism evidence="2 3">
    <name type="scientific">Coleophoma crateriformis</name>
    <dbReference type="NCBI Taxonomy" id="565419"/>
    <lineage>
        <taxon>Eukaryota</taxon>
        <taxon>Fungi</taxon>
        <taxon>Dikarya</taxon>
        <taxon>Ascomycota</taxon>
        <taxon>Pezizomycotina</taxon>
        <taxon>Leotiomycetes</taxon>
        <taxon>Helotiales</taxon>
        <taxon>Dermateaceae</taxon>
        <taxon>Coleophoma</taxon>
    </lineage>
</organism>